<organism evidence="2 3">
    <name type="scientific">Byssochlamys spectabilis</name>
    <name type="common">Paecilomyces variotii</name>
    <dbReference type="NCBI Taxonomy" id="264951"/>
    <lineage>
        <taxon>Eukaryota</taxon>
        <taxon>Fungi</taxon>
        <taxon>Dikarya</taxon>
        <taxon>Ascomycota</taxon>
        <taxon>Pezizomycotina</taxon>
        <taxon>Eurotiomycetes</taxon>
        <taxon>Eurotiomycetidae</taxon>
        <taxon>Eurotiales</taxon>
        <taxon>Thermoascaceae</taxon>
        <taxon>Paecilomyces</taxon>
    </lineage>
</organism>
<evidence type="ECO:0000256" key="1">
    <source>
        <dbReference type="SAM" id="MobiDB-lite"/>
    </source>
</evidence>
<gene>
    <name evidence="2" type="ORF">C8Q69DRAFT_152631</name>
</gene>
<reference evidence="2 3" key="1">
    <citation type="journal article" date="2018" name="Front. Microbiol.">
        <title>Genomic and genetic insights into a cosmopolitan fungus, Paecilomyces variotii (Eurotiales).</title>
        <authorList>
            <person name="Urquhart A.S."/>
            <person name="Mondo S.J."/>
            <person name="Makela M.R."/>
            <person name="Hane J.K."/>
            <person name="Wiebenga A."/>
            <person name="He G."/>
            <person name="Mihaltcheva S."/>
            <person name="Pangilinan J."/>
            <person name="Lipzen A."/>
            <person name="Barry K."/>
            <person name="de Vries R.P."/>
            <person name="Grigoriev I.V."/>
            <person name="Idnurm A."/>
        </authorList>
    </citation>
    <scope>NUCLEOTIDE SEQUENCE [LARGE SCALE GENOMIC DNA]</scope>
    <source>
        <strain evidence="2 3">CBS 101075</strain>
    </source>
</reference>
<feature type="region of interest" description="Disordered" evidence="1">
    <location>
        <begin position="630"/>
        <end position="690"/>
    </location>
</feature>
<dbReference type="RefSeq" id="XP_028487528.1">
    <property type="nucleotide sequence ID" value="XM_028625568.1"/>
</dbReference>
<feature type="compositionally biased region" description="Polar residues" evidence="1">
    <location>
        <begin position="491"/>
        <end position="511"/>
    </location>
</feature>
<dbReference type="EMBL" id="RCNU01000002">
    <property type="protein sequence ID" value="RWQ97883.1"/>
    <property type="molecule type" value="Genomic_DNA"/>
</dbReference>
<evidence type="ECO:0000313" key="3">
    <source>
        <dbReference type="Proteomes" id="UP000283841"/>
    </source>
</evidence>
<dbReference type="Pfam" id="PF20566">
    <property type="entry name" value="Eap1"/>
    <property type="match status" value="1"/>
</dbReference>
<feature type="compositionally biased region" description="Polar residues" evidence="1">
    <location>
        <begin position="42"/>
        <end position="60"/>
    </location>
</feature>
<feature type="region of interest" description="Disordered" evidence="1">
    <location>
        <begin position="23"/>
        <end position="111"/>
    </location>
</feature>
<dbReference type="InterPro" id="IPR046784">
    <property type="entry name" value="Eap1"/>
</dbReference>
<feature type="compositionally biased region" description="Basic and acidic residues" evidence="1">
    <location>
        <begin position="326"/>
        <end position="336"/>
    </location>
</feature>
<keyword evidence="3" id="KW-1185">Reference proteome</keyword>
<sequence length="801" mass="89021">MARRYHIDELLVLRASPLVTKPDKLPPIEEWMGPIPDPVTQRKPTNSRDNNNQIETTPNRRPSLFETRHVSRGSNSEDIILGPPKTAFASASRIYGKSSSIDSTDRSRFKDIDDVKNDRYNFREKFFKDKENGERDADRRDTRLGATNGRRGGREDREEWNNGRPRRTFGQDDQERRPKRNGEVDRWDNRDRERDQQDIGFERGNKDKDGRFISRRDGQGRGRHEQSWFRDDAGQEAQNIDDDRPSARNRDWRRDRQGADREWNRGARFEQDPEWMDATDRDEPRQAHTQEDFQRWKERMKAGSAQPQQNQPPEEKNAIPEQAPEGARKTESRPAEGELFSNVSTPFNADTGLEKFFGLLGDTKATQDPGTPGPTESAAKKESLSIKGGKSSRFAGLFSPSAENANREPETLNRPARPNSTDADQEGFQRILQMLGSSKSRNTTPQVDGSQQPRPAPLPAEVSRSSTTLSSPAREPTNRPDYMGYQDARNRNSAGLESLLPQSSPKESQASIRDRENLLRLMQQVRLSPASGQAQGNLQSPTTGPTPGILHVPNLLSRPQGMQKPQRTPSFLDDPAIAEMSRPGADPNEQLRRRPTNGIQMGHMEGMTRQRPTSAIQMGYMEEMPFPAVPQGPQTPGERIPQSHGQPPMVLQRPPGFEQMPIPGWGNQPPQSGGPGPLAPPPGIPAPSRGMNPNFLAGPMPIPGNIPPPHERQPFPRGPPPGMMPPPGYMNINGLPTSAFPPMPHTPEAMMGLPHSGQGPVGAGIAGPQGPPPSSRHLLEMFGQTNGADIRGGMMGPGPFR</sequence>
<feature type="compositionally biased region" description="Polar residues" evidence="1">
    <location>
        <begin position="435"/>
        <end position="453"/>
    </location>
</feature>
<protein>
    <submittedName>
        <fullName evidence="2">Uncharacterized protein</fullName>
    </submittedName>
</protein>
<feature type="compositionally biased region" description="Basic and acidic residues" evidence="1">
    <location>
        <begin position="241"/>
        <end position="271"/>
    </location>
</feature>
<feature type="compositionally biased region" description="Basic and acidic residues" evidence="1">
    <location>
        <begin position="126"/>
        <end position="143"/>
    </location>
</feature>
<feature type="compositionally biased region" description="Basic and acidic residues" evidence="1">
    <location>
        <begin position="152"/>
        <end position="161"/>
    </location>
</feature>
<dbReference type="AlphaFoldDB" id="A0A443I1F1"/>
<feature type="region of interest" description="Disordered" evidence="1">
    <location>
        <begin position="126"/>
        <end position="596"/>
    </location>
</feature>
<accession>A0A443I1F1</accession>
<dbReference type="VEuPathDB" id="FungiDB:C8Q69DRAFT_152631"/>
<dbReference type="Proteomes" id="UP000283841">
    <property type="component" value="Unassembled WGS sequence"/>
</dbReference>
<comment type="caution">
    <text evidence="2">The sequence shown here is derived from an EMBL/GenBank/DDBJ whole genome shotgun (WGS) entry which is preliminary data.</text>
</comment>
<proteinExistence type="predicted"/>
<feature type="compositionally biased region" description="Basic and acidic residues" evidence="1">
    <location>
        <begin position="278"/>
        <end position="301"/>
    </location>
</feature>
<feature type="compositionally biased region" description="Basic and acidic residues" evidence="1">
    <location>
        <begin position="169"/>
        <end position="233"/>
    </location>
</feature>
<dbReference type="STRING" id="264951.A0A443I1F1"/>
<evidence type="ECO:0000313" key="2">
    <source>
        <dbReference type="EMBL" id="RWQ97883.1"/>
    </source>
</evidence>
<dbReference type="GeneID" id="39594845"/>
<feature type="compositionally biased region" description="Polar residues" evidence="1">
    <location>
        <begin position="530"/>
        <end position="545"/>
    </location>
</feature>
<name>A0A443I1F1_BYSSP</name>